<sequence length="254" mass="29452">MNEKVSKKEILRRVVVCISLIVFIVCGYKLYNIWSEYNKNSEVYEETKEFSPEKIALENGEERYEFKAENYNNLLSINPDFKSWISINDTEINYPVVKTDNNELYLTHNFKKEENAGGAIFISTNNIEPFSDKNTILHGHHMKDGSMFADLEKYKDESFAKEHPIYISTRDKVLKYDVFTVFIEKADNGSYQNSFASNDEYVNYINKLKGKSLFNIEAGNFTQDDKIITLSTCDYDVDDGRLIVCGRLVSSLDY</sequence>
<dbReference type="Pfam" id="PF04203">
    <property type="entry name" value="Sortase"/>
    <property type="match status" value="1"/>
</dbReference>
<dbReference type="EMBL" id="PVXQ01000001">
    <property type="protein sequence ID" value="PRR84653.1"/>
    <property type="molecule type" value="Genomic_DNA"/>
</dbReference>
<feature type="transmembrane region" description="Helical" evidence="3">
    <location>
        <begin position="12"/>
        <end position="31"/>
    </location>
</feature>
<dbReference type="NCBIfam" id="TIGR03064">
    <property type="entry name" value="sortase_srtB"/>
    <property type="match status" value="1"/>
</dbReference>
<name>A0A2T0BLE1_9CLOT</name>
<evidence type="ECO:0000256" key="1">
    <source>
        <dbReference type="ARBA" id="ARBA00022801"/>
    </source>
</evidence>
<evidence type="ECO:0000256" key="3">
    <source>
        <dbReference type="SAM" id="Phobius"/>
    </source>
</evidence>
<accession>A0A2T0BLE1</accession>
<dbReference type="CDD" id="cd05826">
    <property type="entry name" value="Sortase_B"/>
    <property type="match status" value="1"/>
</dbReference>
<dbReference type="SUPFAM" id="SSF63817">
    <property type="entry name" value="Sortase"/>
    <property type="match status" value="1"/>
</dbReference>
<keyword evidence="3" id="KW-1133">Transmembrane helix</keyword>
<dbReference type="AlphaFoldDB" id="A0A2T0BLE1"/>
<feature type="active site" description="Acyl-thioester intermediate" evidence="2">
    <location>
        <position position="233"/>
    </location>
</feature>
<proteinExistence type="predicted"/>
<dbReference type="Proteomes" id="UP000239471">
    <property type="component" value="Unassembled WGS sequence"/>
</dbReference>
<gene>
    <name evidence="4" type="ORF">CLVI_01760</name>
</gene>
<keyword evidence="3" id="KW-0812">Transmembrane</keyword>
<dbReference type="Gene3D" id="2.40.260.10">
    <property type="entry name" value="Sortase"/>
    <property type="match status" value="1"/>
</dbReference>
<keyword evidence="1" id="KW-0378">Hydrolase</keyword>
<organism evidence="4 5">
    <name type="scientific">Clostridium vincentii</name>
    <dbReference type="NCBI Taxonomy" id="52704"/>
    <lineage>
        <taxon>Bacteria</taxon>
        <taxon>Bacillati</taxon>
        <taxon>Bacillota</taxon>
        <taxon>Clostridia</taxon>
        <taxon>Eubacteriales</taxon>
        <taxon>Clostridiaceae</taxon>
        <taxon>Clostridium</taxon>
    </lineage>
</organism>
<dbReference type="GO" id="GO:0016787">
    <property type="term" value="F:hydrolase activity"/>
    <property type="evidence" value="ECO:0007669"/>
    <property type="project" value="UniProtKB-KW"/>
</dbReference>
<keyword evidence="5" id="KW-1185">Reference proteome</keyword>
<comment type="caution">
    <text evidence="4">The sequence shown here is derived from an EMBL/GenBank/DDBJ whole genome shotgun (WGS) entry which is preliminary data.</text>
</comment>
<evidence type="ECO:0000313" key="5">
    <source>
        <dbReference type="Proteomes" id="UP000239471"/>
    </source>
</evidence>
<evidence type="ECO:0000256" key="2">
    <source>
        <dbReference type="PIRSR" id="PIRSR605754-1"/>
    </source>
</evidence>
<dbReference type="InterPro" id="IPR009835">
    <property type="entry name" value="SrtB"/>
</dbReference>
<dbReference type="OrthoDB" id="9806013at2"/>
<reference evidence="4 5" key="1">
    <citation type="submission" date="2018-03" db="EMBL/GenBank/DDBJ databases">
        <title>Genome sequence of Clostridium vincentii DSM 10228.</title>
        <authorList>
            <person name="Poehlein A."/>
            <person name="Daniel R."/>
        </authorList>
    </citation>
    <scope>NUCLEOTIDE SEQUENCE [LARGE SCALE GENOMIC DNA]</scope>
    <source>
        <strain evidence="4 5">DSM 10228</strain>
    </source>
</reference>
<feature type="active site" description="Proton donor/acceptor" evidence="2">
    <location>
        <position position="140"/>
    </location>
</feature>
<dbReference type="RefSeq" id="WP_106058228.1">
    <property type="nucleotide sequence ID" value="NZ_PVXQ01000001.1"/>
</dbReference>
<keyword evidence="3" id="KW-0472">Membrane</keyword>
<evidence type="ECO:0000313" key="4">
    <source>
        <dbReference type="EMBL" id="PRR84653.1"/>
    </source>
</evidence>
<dbReference type="InterPro" id="IPR005754">
    <property type="entry name" value="Sortase"/>
</dbReference>
<protein>
    <submittedName>
        <fullName evidence="4">Sortase family protein</fullName>
    </submittedName>
</protein>
<dbReference type="InterPro" id="IPR023365">
    <property type="entry name" value="Sortase_dom-sf"/>
</dbReference>